<keyword evidence="2" id="KW-1185">Reference proteome</keyword>
<dbReference type="EMBL" id="AZHB01000068">
    <property type="protein sequence ID" value="OAA42044.1"/>
    <property type="molecule type" value="Genomic_DNA"/>
</dbReference>
<protein>
    <submittedName>
        <fullName evidence="1">Uncharacterized protein</fullName>
    </submittedName>
</protein>
<name>A0A167D7Q4_CORFA</name>
<dbReference type="InterPro" id="IPR014942">
    <property type="entry name" value="AbiEii"/>
</dbReference>
<evidence type="ECO:0000313" key="2">
    <source>
        <dbReference type="Proteomes" id="UP000076744"/>
    </source>
</evidence>
<dbReference type="STRING" id="1081104.A0A167D7Q4"/>
<proteinExistence type="predicted"/>
<dbReference type="RefSeq" id="XP_018699462.1">
    <property type="nucleotide sequence ID" value="XM_018853340.1"/>
</dbReference>
<dbReference type="OrthoDB" id="10066232at2759"/>
<dbReference type="InterPro" id="IPR043519">
    <property type="entry name" value="NT_sf"/>
</dbReference>
<organism evidence="1 2">
    <name type="scientific">Cordyceps fumosorosea (strain ARSEF 2679)</name>
    <name type="common">Isaria fumosorosea</name>
    <dbReference type="NCBI Taxonomy" id="1081104"/>
    <lineage>
        <taxon>Eukaryota</taxon>
        <taxon>Fungi</taxon>
        <taxon>Dikarya</taxon>
        <taxon>Ascomycota</taxon>
        <taxon>Pezizomycotina</taxon>
        <taxon>Sordariomycetes</taxon>
        <taxon>Hypocreomycetidae</taxon>
        <taxon>Hypocreales</taxon>
        <taxon>Cordycipitaceae</taxon>
        <taxon>Cordyceps</taxon>
    </lineage>
</organism>
<gene>
    <name evidence="1" type="ORF">ISF_09739</name>
</gene>
<sequence>MASQAESQGAKFFGKDNPFELRVLENNAASATDDDLLKAAEYLESIFGDSHAWCGGWAMRLRGSERHTEDLDIVIQAPSTANIWEKLRPHSRITLYYHKQILEEGGDQFKIFVDSHDKQLVCVDVILAGRLETPTLETQDVVEVVTPAETLTGAEGKKRVMSLRWQVRQKLHAIATRRKDTDCTDLVWLIETYRTEIGGWIQDEVKDRRETFFRWFYDNEMDDDEVDAMKQYLGLEGDQR</sequence>
<dbReference type="Pfam" id="PF08843">
    <property type="entry name" value="AbiEii"/>
    <property type="match status" value="1"/>
</dbReference>
<dbReference type="GeneID" id="30026031"/>
<reference evidence="1 2" key="1">
    <citation type="journal article" date="2016" name="Genome Biol. Evol.">
        <title>Divergent and convergent evolution of fungal pathogenicity.</title>
        <authorList>
            <person name="Shang Y."/>
            <person name="Xiao G."/>
            <person name="Zheng P."/>
            <person name="Cen K."/>
            <person name="Zhan S."/>
            <person name="Wang C."/>
        </authorList>
    </citation>
    <scope>NUCLEOTIDE SEQUENCE [LARGE SCALE GENOMIC DNA]</scope>
    <source>
        <strain evidence="1 2">ARSEF 2679</strain>
    </source>
</reference>
<dbReference type="SUPFAM" id="SSF81301">
    <property type="entry name" value="Nucleotidyltransferase"/>
    <property type="match status" value="1"/>
</dbReference>
<dbReference type="Proteomes" id="UP000076744">
    <property type="component" value="Unassembled WGS sequence"/>
</dbReference>
<evidence type="ECO:0000313" key="1">
    <source>
        <dbReference type="EMBL" id="OAA42044.1"/>
    </source>
</evidence>
<comment type="caution">
    <text evidence="1">The sequence shown here is derived from an EMBL/GenBank/DDBJ whole genome shotgun (WGS) entry which is preliminary data.</text>
</comment>
<accession>A0A167D7Q4</accession>
<dbReference type="AlphaFoldDB" id="A0A167D7Q4"/>